<name>A0A1D7W6C1_BREAU</name>
<evidence type="ECO:0000313" key="3">
    <source>
        <dbReference type="EMBL" id="AZT94211.1"/>
    </source>
</evidence>
<dbReference type="Proteomes" id="UP000234525">
    <property type="component" value="Unassembled WGS sequence"/>
</dbReference>
<dbReference type="NCBIfam" id="TIGR03083">
    <property type="entry name" value="maleylpyruvate isomerase family mycothiol-dependent enzyme"/>
    <property type="match status" value="1"/>
</dbReference>
<dbReference type="EMBL" id="NRGO01000027">
    <property type="protein sequence ID" value="PCC48762.1"/>
    <property type="molecule type" value="Genomic_DNA"/>
</dbReference>
<dbReference type="eggNOG" id="ENOG50314EV">
    <property type="taxonomic scope" value="Bacteria"/>
</dbReference>
<evidence type="ECO:0000313" key="6">
    <source>
        <dbReference type="EMBL" id="SMX77313.1"/>
    </source>
</evidence>
<dbReference type="Proteomes" id="UP000283000">
    <property type="component" value="Chromosome"/>
</dbReference>
<evidence type="ECO:0000313" key="4">
    <source>
        <dbReference type="EMBL" id="PCC48762.1"/>
    </source>
</evidence>
<dbReference type="InterPro" id="IPR034660">
    <property type="entry name" value="DinB/YfiT-like"/>
</dbReference>
<reference evidence="2" key="1">
    <citation type="submission" date="2016-09" db="EMBL/GenBank/DDBJ databases">
        <title>Complete Genome Sequence of Brevibacterium aurantiacum SMQ-1335.</title>
        <authorList>
            <person name="de Melo A.G."/>
            <person name="Labrie S.J."/>
            <person name="Dumaresq J."/>
            <person name="Roberts R.J."/>
            <person name="Tremblay D.M."/>
            <person name="Moineau S."/>
        </authorList>
    </citation>
    <scope>NUCLEOTIDE SEQUENCE</scope>
    <source>
        <strain evidence="2">SMQ-1335</strain>
    </source>
</reference>
<dbReference type="GO" id="GO:0016853">
    <property type="term" value="F:isomerase activity"/>
    <property type="evidence" value="ECO:0007669"/>
    <property type="project" value="UniProtKB-KW"/>
</dbReference>
<dbReference type="InterPro" id="IPR024344">
    <property type="entry name" value="MDMPI_metal-binding"/>
</dbReference>
<dbReference type="EMBL" id="FXZB01000009">
    <property type="protein sequence ID" value="SMX77313.1"/>
    <property type="molecule type" value="Genomic_DNA"/>
</dbReference>
<dbReference type="SUPFAM" id="SSF109854">
    <property type="entry name" value="DinB/YfiT-like putative metalloenzymes"/>
    <property type="match status" value="1"/>
</dbReference>
<keyword evidence="10" id="KW-1185">Reference proteome</keyword>
<sequence length="210" mass="22952">MSETVDWWSLIHAERARLVKLLETLESDQWSADTLCSDWSVEQVVAHLSAAANTGRWAWIRSIVAAGFNADRHNSRLLARFRGRSPEEALGIFRTCITATIVPTKDYPAFLGEVIVHSQDIARPLGLTLTPDPSAVLEVAGFYAAKDFAVNSRTLVKGLTLVADDADFRVGSGPAVRGRLLDLVMAMAGRPDFASLLEGEGAEKLRTRMS</sequence>
<evidence type="ECO:0000313" key="5">
    <source>
        <dbReference type="EMBL" id="PCC54870.1"/>
    </source>
</evidence>
<dbReference type="KEGG" id="blin:BLSMQ_2819"/>
<dbReference type="OrthoDB" id="5178565at2"/>
<reference evidence="6" key="5">
    <citation type="submission" date="2017-03" db="EMBL/GenBank/DDBJ databases">
        <authorList>
            <person name="Afonso C.L."/>
            <person name="Miller P.J."/>
            <person name="Scott M.A."/>
            <person name="Spackman E."/>
            <person name="Goraichik I."/>
            <person name="Dimitrov K.M."/>
            <person name="Suarez D.L."/>
            <person name="Swayne D.E."/>
        </authorList>
    </citation>
    <scope>NUCLEOTIDE SEQUENCE [LARGE SCALE GENOMIC DNA]</scope>
    <source>
        <strain evidence="6">ATCC 9175</strain>
    </source>
</reference>
<dbReference type="EMBL" id="NRHA01000007">
    <property type="protein sequence ID" value="PCC54870.1"/>
    <property type="molecule type" value="Genomic_DNA"/>
</dbReference>
<evidence type="ECO:0000313" key="7">
    <source>
        <dbReference type="Proteomes" id="UP000094793"/>
    </source>
</evidence>
<accession>A0A2A3Z9S5</accession>
<dbReference type="Proteomes" id="UP000217881">
    <property type="component" value="Unassembled WGS sequence"/>
</dbReference>
<reference evidence="10" key="4">
    <citation type="submission" date="2017-03" db="EMBL/GenBank/DDBJ databases">
        <authorList>
            <person name="Monnet C."/>
        </authorList>
    </citation>
    <scope>NUCLEOTIDE SEQUENCE [LARGE SCALE GENOMIC DNA]</scope>
    <source>
        <strain evidence="10">ATCC 9175</strain>
    </source>
</reference>
<gene>
    <name evidence="6" type="ORF">BAUR9175_01610</name>
    <name evidence="2" type="ORF">BLSMQ_2819</name>
    <name evidence="5" type="ORF">CIK59_05025</name>
    <name evidence="4" type="ORF">CIK62_17055</name>
    <name evidence="3" type="ORF">CXR23_14530</name>
</gene>
<accession>A0A1D7W6C1</accession>
<dbReference type="Gene3D" id="1.20.120.450">
    <property type="entry name" value="dinb family like domain"/>
    <property type="match status" value="1"/>
</dbReference>
<keyword evidence="3" id="KW-0413">Isomerase</keyword>
<keyword evidence="3" id="KW-0670">Pyruvate</keyword>
<dbReference type="EMBL" id="CP025330">
    <property type="protein sequence ID" value="AZT94211.1"/>
    <property type="molecule type" value="Genomic_DNA"/>
</dbReference>
<dbReference type="InterPro" id="IPR017517">
    <property type="entry name" value="Maleyloyr_isom"/>
</dbReference>
<reference evidence="8 9" key="3">
    <citation type="journal article" date="2017" name="Elife">
        <title>Extensive horizontal gene transfer in cheese-associated bacteria.</title>
        <authorList>
            <person name="Bonham K.S."/>
            <person name="Wolfe B.E."/>
            <person name="Dutton R.J."/>
        </authorList>
    </citation>
    <scope>NUCLEOTIDE SEQUENCE [LARGE SCALE GENOMIC DNA]</scope>
    <source>
        <strain evidence="5 9">738_8</strain>
        <strain evidence="4 8">900_6</strain>
    </source>
</reference>
<dbReference type="AlphaFoldDB" id="A0A1D7W6C1"/>
<evidence type="ECO:0000313" key="2">
    <source>
        <dbReference type="EMBL" id="AOP54525.1"/>
    </source>
</evidence>
<evidence type="ECO:0000313" key="11">
    <source>
        <dbReference type="Proteomes" id="UP000283000"/>
    </source>
</evidence>
<accession>A0A2H1IQ59</accession>
<protein>
    <submittedName>
        <fullName evidence="3">Maleylpyruvate isomerase family mycothiol-dependent enzyme</fullName>
    </submittedName>
    <submittedName>
        <fullName evidence="6">TIGR03083 family protein</fullName>
    </submittedName>
</protein>
<feature type="domain" description="Mycothiol-dependent maleylpyruvate isomerase metal-binding" evidence="1">
    <location>
        <begin position="12"/>
        <end position="96"/>
    </location>
</feature>
<dbReference type="Pfam" id="PF11716">
    <property type="entry name" value="MDMPI_N"/>
    <property type="match status" value="1"/>
</dbReference>
<evidence type="ECO:0000313" key="9">
    <source>
        <dbReference type="Proteomes" id="UP000217881"/>
    </source>
</evidence>
<dbReference type="GO" id="GO:0046872">
    <property type="term" value="F:metal ion binding"/>
    <property type="evidence" value="ECO:0007669"/>
    <property type="project" value="InterPro"/>
</dbReference>
<dbReference type="Proteomes" id="UP000217720">
    <property type="component" value="Unassembled WGS sequence"/>
</dbReference>
<dbReference type="PATRIC" id="fig|1703.10.peg.2914"/>
<organism evidence="2 7">
    <name type="scientific">Brevibacterium aurantiacum</name>
    <dbReference type="NCBI Taxonomy" id="273384"/>
    <lineage>
        <taxon>Bacteria</taxon>
        <taxon>Bacillati</taxon>
        <taxon>Actinomycetota</taxon>
        <taxon>Actinomycetes</taxon>
        <taxon>Micrococcales</taxon>
        <taxon>Brevibacteriaceae</taxon>
        <taxon>Brevibacterium</taxon>
    </lineage>
</organism>
<proteinExistence type="predicted"/>
<evidence type="ECO:0000313" key="10">
    <source>
        <dbReference type="Proteomes" id="UP000234525"/>
    </source>
</evidence>
<dbReference type="EMBL" id="CP017150">
    <property type="protein sequence ID" value="AOP54525.1"/>
    <property type="molecule type" value="Genomic_DNA"/>
</dbReference>
<reference evidence="3 11" key="6">
    <citation type="submission" date="2017-12" db="EMBL/GenBank/DDBJ databases">
        <authorList>
            <person name="Levesque S."/>
        </authorList>
    </citation>
    <scope>NUCLEOTIDE SEQUENCE [LARGE SCALE GENOMIC DNA]</scope>
    <source>
        <strain evidence="3 11">SMQ-1417</strain>
    </source>
</reference>
<evidence type="ECO:0000259" key="1">
    <source>
        <dbReference type="Pfam" id="PF11716"/>
    </source>
</evidence>
<reference evidence="7" key="2">
    <citation type="submission" date="2016-09" db="EMBL/GenBank/DDBJ databases">
        <title>Complete Genome Sequence of Brevibacterium linens SMQ-1335.</title>
        <authorList>
            <person name="de Melo A.G."/>
            <person name="Labrie S.J."/>
            <person name="Dumaresq J."/>
            <person name="Roberts R.J."/>
            <person name="Tremblay D.M."/>
            <person name="Moineau S."/>
        </authorList>
    </citation>
    <scope>NUCLEOTIDE SEQUENCE [LARGE SCALE GENOMIC DNA]</scope>
    <source>
        <strain evidence="7">SMQ-1335</strain>
    </source>
</reference>
<dbReference type="Proteomes" id="UP000094793">
    <property type="component" value="Chromosome"/>
</dbReference>
<evidence type="ECO:0000313" key="8">
    <source>
        <dbReference type="Proteomes" id="UP000217720"/>
    </source>
</evidence>
<dbReference type="RefSeq" id="WP_069600600.1">
    <property type="nucleotide sequence ID" value="NZ_BJME01000011.1"/>
</dbReference>
<reference evidence="3 11" key="7">
    <citation type="submission" date="2019-01" db="EMBL/GenBank/DDBJ databases">
        <title>Comparative genomic analysis of Brevibacterium aurantiacum sheds light on its evolution and its adaptation to smear-ripened cheeses.</title>
        <authorList>
            <person name="Moineau S."/>
        </authorList>
    </citation>
    <scope>NUCLEOTIDE SEQUENCE [LARGE SCALE GENOMIC DNA]</scope>
    <source>
        <strain evidence="3 11">SMQ-1417</strain>
    </source>
</reference>